<proteinExistence type="predicted"/>
<evidence type="ECO:0000259" key="5">
    <source>
        <dbReference type="PROSITE" id="PS50075"/>
    </source>
</evidence>
<dbReference type="FunFam" id="3.30.300.30:FF:000010">
    <property type="entry name" value="Enterobactin synthetase component F"/>
    <property type="match status" value="3"/>
</dbReference>
<dbReference type="GO" id="GO:0044550">
    <property type="term" value="P:secondary metabolite biosynthetic process"/>
    <property type="evidence" value="ECO:0007669"/>
    <property type="project" value="UniProtKB-ARBA"/>
</dbReference>
<dbReference type="NCBIfam" id="TIGR01733">
    <property type="entry name" value="AA-adenyl-dom"/>
    <property type="match status" value="3"/>
</dbReference>
<dbReference type="Gene3D" id="1.10.1200.10">
    <property type="entry name" value="ACP-like"/>
    <property type="match status" value="3"/>
</dbReference>
<dbReference type="FunFam" id="1.10.1200.10:FF:000016">
    <property type="entry name" value="Non-ribosomal peptide synthase"/>
    <property type="match status" value="2"/>
</dbReference>
<dbReference type="InterPro" id="IPR020845">
    <property type="entry name" value="AMP-binding_CS"/>
</dbReference>
<dbReference type="Pfam" id="PF00501">
    <property type="entry name" value="AMP-binding"/>
    <property type="match status" value="3"/>
</dbReference>
<keyword evidence="7" id="KW-1185">Reference proteome</keyword>
<dbReference type="PROSITE" id="PS00455">
    <property type="entry name" value="AMP_BINDING"/>
    <property type="match status" value="3"/>
</dbReference>
<dbReference type="SMART" id="SM00823">
    <property type="entry name" value="PKS_PP"/>
    <property type="match status" value="3"/>
</dbReference>
<dbReference type="InterPro" id="IPR025110">
    <property type="entry name" value="AMP-bd_C"/>
</dbReference>
<dbReference type="NCBIfam" id="NF003417">
    <property type="entry name" value="PRK04813.1"/>
    <property type="match status" value="3"/>
</dbReference>
<keyword evidence="2" id="KW-0596">Phosphopantetheine</keyword>
<dbReference type="PROSITE" id="PS50075">
    <property type="entry name" value="CARRIER"/>
    <property type="match status" value="3"/>
</dbReference>
<dbReference type="FunFam" id="3.30.559.10:FF:000012">
    <property type="entry name" value="Non-ribosomal peptide synthetase"/>
    <property type="match status" value="3"/>
</dbReference>
<dbReference type="GO" id="GO:0072330">
    <property type="term" value="P:monocarboxylic acid biosynthetic process"/>
    <property type="evidence" value="ECO:0007669"/>
    <property type="project" value="UniProtKB-ARBA"/>
</dbReference>
<feature type="domain" description="Carrier" evidence="5">
    <location>
        <begin position="2052"/>
        <end position="2127"/>
    </location>
</feature>
<sequence>MTVPPPPAALSLAEKQERIRRLLLERISRTRTEPASFAQERLWFVDRMQNAGATYNMPEALRLRGALNAPALERALGEVVNRHEALRTTLAEVDGTPMQVIRPFSGYTLPVRDLRALPAAEREAEVSRSADADAARPFDLAAGPLFRAELLRLADDEHVLLLCLHHVVSDGWSMGVLFRELWALYGAFADGAPSPLGALPLQYADFAAWQRRELRGDALNTQLAYWKRRLAGAPALLELPTDHPRPAVQRQDGASEHIALSAALVERLQAVARREGATLYMVVLGAFQVLLGRYAGTEDVVVGSPFAGRADAEIEELIGFFVNTLAMRTELRGDPSFREVIGRVRAATLEAYAHQDVPFERLVAELQPERTPGISPLYQVVFTLNEGARGGAGTVHGLQMSPVDARIVTSKFDLLLALTPDGGGLAGEMVYRTDLFDARTIRRMGGHLVRLLEQVAADADVRISRIALPDAAERAMVVEEWNRTETSYPSHASIHRLVAEQARRAPDAVAVVAGGESLAYGELNARANRLANHLLSLGVTPEARVGLCVERGAEMIVAMLAILKAGAAYVPLDPDYPAERLAFMLADSGVRVLLTQESLRGSIGGAGLRVVSVDGDRESIAAARADDPGMETGPRGLAYVIYTSGSTGTPKGVAVEHRSVVRLVCGTDYVRFGAGDCVGQGSNAAFDAATFEVWGALLNGGRLVVIPRDAVLSARALDETIRAHGITILFLTTSLFNGIARERPEVFRPLGTLVFGGEAADPVAVRRVLRAGAPARLVNGYGPTENTTFSAAHRVEALADDAASVPIGRTIAHSTLLVLDDALQPAPIGVPGELYVGGHGVARGYLGRAALTAERFVPDPFSAEPGARMYRTGDRVRWTSAGVAEYLGRLDGQVKVRGFRIELGEIEAALGGHPHVAECAVVTRMDGAGTLQIVAYVTGGADAEELRAHLRRTLPEYMVPAAFVALDALPITPNGKLDRRALPDPDFAAHADAYAAPRTPAEEVLAGIWAEVLGVPRAGVHDDFFALGGHSLLATRVVSRIRAVFGVELPLRDLFEAPAVARVAERVEALRRAGVPQLPPVVAVERTGGLPLSFAQERLWFLDRMEPDSPFYNVPAAVRLGGALDVAALERALGEIVHRHEALRTVFREEGGAPVQVITPFTGFSLGVGDLSGLADDEREAEVRRHAAAEAARPFDLTAGPLFRAGLLRLADDDHVLLVSIHHVVSDGWSLGVLFRELWTLYGAFAEGRPSPLAALALQYADYAVWQRQQLRGEVLDGQLAYWRQALAGAPALLELPTDHPRPAVQSYRGASEPVELSAELVDRLRSVARREGTTMYMLMLGAFQVLLGRYAGTEDVVVGSPIAGRTRPEVEGLIGFFVNTLVLRTDLGGDPTFRDVLRRVRDVTLGAYAHQDVPFERLVAELHPDRSLSRSPLFQVMFALNEIAEPAGGVPALRMAPVEVESGTSKFDLLLALAPDGDGLAGEVSYSTDLFGAETIRRMAGHLRRVLEQVAADADVRVSRIALPDAAERARVVEEWNRTETTYPADATVHALFAAQAERAPDAVAVIADGQPVTYGELNARANRLANHLISLGVTPEARVGLCLERGAELLAAILGILKAGAAYVPLDPEYPRERLAFMIADSGVRVLVTQASLRGSVDDGVVRVVSIDEERDTIAAARADDPRVETGPRGLACVIYTSGSTGTPKGVAVEHRSVVRLVRGTDYMTLDAGNRIGQASNAAFDAATFEIWAALLNGGALVVIPREVALSAEALADAIRVNAINTLFLTTSLFNGIARERPDVFTPLATVMFGGEAADPVAVRRVMAAADAPRLLNLYGPTENTTFSSWHDPAGLADDAATVPIGRAVAHSTLLVLDDALEPAPIGVPGELYVGGHGVARGYLGRAALTAERFVPDPFSAEPGARMYRTGDRVRWTSAGATEYLGRLDGQVKVRGFRIELGEIEATLGRHPQVAECTVTTRVDAAGTRQIVAYIVGAADAEELRAHLRRTLPDYMVPAAFVALESIPITPNGKVDRRALPDPDFAAQADAYAAPRTPAEEVLAGIWAEVLGVPRAGVHDDFFALGGHSLLATRVVSRVRAVFGVELPLRQLFEAPTVARVAERVEALRRAGLPQLPPVVPVERNGGLSLSFAQERLWFLDRMEPDGASYNVPVAVRVEGALNAAALEHALGEVVHRHEALRTVFPEANGAPVQVINPFAGVSLPVVEVDGEAEVRRMVGEAAARPFDLAAGPLVVAALLRLADDDHVLLVCMHHIVTDGWSLPVLFRELWTLYDAFTAGRASPLAPLAVQYADFAVWQRQQLRGDALHRQLAYWTERLGDAPPLLELPTDRPRPVMQSYRGGHEPVHIPAHVVERLGALARAEGATLYMVLLGAFQVLLGKYAATDDVVVGSPIAGRTRREVEELIGFFVNTLVLRTDLGGNPTFREVVRRVRDVTLGGWEHQELPFERLVEALQPERSLSHAPVVQVTFALNMDHAGDDGAGPRTRPVEMEIATTKFDLSLALAPDGDAVHGEMEYASDLFDRASIVTMLDRLYRVLDQVTADADVRIGELDLLDDAERAVVVDEFNRTEAPYPADACIHTLFEAQASRTPHAMAATDGTQSVTYAELDARANRLAHHLVALGVGAETRVAIGLVRGVEMLVAMMAVLKAGGAYVPLDPAYPADRLAFTLRDARVAVMLTQESLRGSLPVEDGVRIVSVDEAVTAAAIAAESADGLGKRADARNLAYLIYTSGSTGVPKGVAIEHENAVALLTWATDLHTAEELGGMLACTSICFDLSVYELFLPLSLGGRVIIVENALALPTAPAIAEVRLLNTVPSAAAALLANGGIPAGVSTVNLAGEPLRTELVDALYAHGIQRVYDLYGPSEDTTYSTWTHRLAGAAPTIGRPISNTRAYVLDAGQRPVPVGVAGELYLAGRGLARGYLGRAALTAERFIPDPFTTAPGERMYRTGDRVRWTSTGNLEYLGRVDAQVKVRGYRIELGEIETALRRHDAVRDCVVVAREDAPGEKRLAAYVAGEVDADALRAHLRQSLPEYMVPAAFVIMNALPLTPNGKLDRKALPAPEFAGTADALPPRNALEHKVAEVWREVLGVPAPGVTDNFFDLGGTSLLLYRVFSSLREIKGGLKMVDLFRHTTVEALAAFLGEGEQGEDPALAASRARAQERRSARRRG</sequence>
<keyword evidence="3" id="KW-0597">Phosphoprotein</keyword>
<dbReference type="InterPro" id="IPR001242">
    <property type="entry name" value="Condensation_dom"/>
</dbReference>
<evidence type="ECO:0000256" key="2">
    <source>
        <dbReference type="ARBA" id="ARBA00022450"/>
    </source>
</evidence>
<evidence type="ECO:0000313" key="6">
    <source>
        <dbReference type="EMBL" id="MBB6069079.1"/>
    </source>
</evidence>
<dbReference type="Pfam" id="PF00668">
    <property type="entry name" value="Condensation"/>
    <property type="match status" value="3"/>
</dbReference>
<dbReference type="Gene3D" id="3.40.50.980">
    <property type="match status" value="6"/>
</dbReference>
<dbReference type="InterPro" id="IPR023213">
    <property type="entry name" value="CAT-like_dom_sf"/>
</dbReference>
<accession>A0A841GRZ7</accession>
<dbReference type="InterPro" id="IPR006162">
    <property type="entry name" value="Ppantetheine_attach_site"/>
</dbReference>
<evidence type="ECO:0000256" key="4">
    <source>
        <dbReference type="SAM" id="MobiDB-lite"/>
    </source>
</evidence>
<dbReference type="CDD" id="cd19531">
    <property type="entry name" value="LCL_NRPS-like"/>
    <property type="match status" value="3"/>
</dbReference>
<dbReference type="GO" id="GO:0003824">
    <property type="term" value="F:catalytic activity"/>
    <property type="evidence" value="ECO:0007669"/>
    <property type="project" value="InterPro"/>
</dbReference>
<dbReference type="InterPro" id="IPR020806">
    <property type="entry name" value="PKS_PP-bd"/>
</dbReference>
<dbReference type="InterPro" id="IPR010071">
    <property type="entry name" value="AA_adenyl_dom"/>
</dbReference>
<dbReference type="InterPro" id="IPR009081">
    <property type="entry name" value="PP-bd_ACP"/>
</dbReference>
<feature type="domain" description="Carrier" evidence="5">
    <location>
        <begin position="3093"/>
        <end position="3167"/>
    </location>
</feature>
<dbReference type="Gene3D" id="2.30.38.10">
    <property type="entry name" value="Luciferase, Domain 3"/>
    <property type="match status" value="3"/>
</dbReference>
<dbReference type="FunFam" id="2.30.38.10:FF:000001">
    <property type="entry name" value="Non-ribosomal peptide synthetase PvdI"/>
    <property type="match status" value="3"/>
</dbReference>
<dbReference type="CDD" id="cd12117">
    <property type="entry name" value="A_NRPS_Srf_like"/>
    <property type="match status" value="2"/>
</dbReference>
<dbReference type="Gene3D" id="3.30.559.30">
    <property type="entry name" value="Nonribosomal peptide synthetase, condensation domain"/>
    <property type="match status" value="3"/>
</dbReference>
<reference evidence="6 7" key="1">
    <citation type="submission" date="2020-08" db="EMBL/GenBank/DDBJ databases">
        <title>Genomic Encyclopedia of Type Strains, Phase IV (KMG-IV): sequencing the most valuable type-strain genomes for metagenomic binning, comparative biology and taxonomic classification.</title>
        <authorList>
            <person name="Goeker M."/>
        </authorList>
    </citation>
    <scope>NUCLEOTIDE SEQUENCE [LARGE SCALE GENOMIC DNA]</scope>
    <source>
        <strain evidence="6 7">DSM 29007</strain>
    </source>
</reference>
<dbReference type="Gene3D" id="3.30.300.30">
    <property type="match status" value="3"/>
</dbReference>
<dbReference type="Proteomes" id="UP000582837">
    <property type="component" value="Unassembled WGS sequence"/>
</dbReference>
<protein>
    <submittedName>
        <fullName evidence="6">Amino acid adenylation domain-containing protein</fullName>
    </submittedName>
</protein>
<dbReference type="Pfam" id="PF13193">
    <property type="entry name" value="AMP-binding_C"/>
    <property type="match status" value="3"/>
</dbReference>
<dbReference type="InterPro" id="IPR000873">
    <property type="entry name" value="AMP-dep_synth/lig_dom"/>
</dbReference>
<feature type="region of interest" description="Disordered" evidence="4">
    <location>
        <begin position="3169"/>
        <end position="3191"/>
    </location>
</feature>
<dbReference type="SUPFAM" id="SSF52777">
    <property type="entry name" value="CoA-dependent acyltransferases"/>
    <property type="match status" value="6"/>
</dbReference>
<evidence type="ECO:0000256" key="1">
    <source>
        <dbReference type="ARBA" id="ARBA00001957"/>
    </source>
</evidence>
<dbReference type="PROSITE" id="PS00012">
    <property type="entry name" value="PHOSPHOPANTETHEINE"/>
    <property type="match status" value="2"/>
</dbReference>
<dbReference type="GO" id="GO:0043041">
    <property type="term" value="P:amino acid activation for nonribosomal peptide biosynthetic process"/>
    <property type="evidence" value="ECO:0007669"/>
    <property type="project" value="TreeGrafter"/>
</dbReference>
<dbReference type="GO" id="GO:0005829">
    <property type="term" value="C:cytosol"/>
    <property type="evidence" value="ECO:0007669"/>
    <property type="project" value="TreeGrafter"/>
</dbReference>
<comment type="caution">
    <text evidence="6">The sequence shown here is derived from an EMBL/GenBank/DDBJ whole genome shotgun (WGS) entry which is preliminary data.</text>
</comment>
<comment type="cofactor">
    <cofactor evidence="1">
        <name>pantetheine 4'-phosphate</name>
        <dbReference type="ChEBI" id="CHEBI:47942"/>
    </cofactor>
</comment>
<name>A0A841GRZ7_9BACT</name>
<dbReference type="InterPro" id="IPR036736">
    <property type="entry name" value="ACP-like_sf"/>
</dbReference>
<organism evidence="6 7">
    <name type="scientific">Longimicrobium terrae</name>
    <dbReference type="NCBI Taxonomy" id="1639882"/>
    <lineage>
        <taxon>Bacteria</taxon>
        <taxon>Pseudomonadati</taxon>
        <taxon>Gemmatimonadota</taxon>
        <taxon>Longimicrobiia</taxon>
        <taxon>Longimicrobiales</taxon>
        <taxon>Longimicrobiaceae</taxon>
        <taxon>Longimicrobium</taxon>
    </lineage>
</organism>
<evidence type="ECO:0000313" key="7">
    <source>
        <dbReference type="Proteomes" id="UP000582837"/>
    </source>
</evidence>
<dbReference type="FunFam" id="3.40.50.980:FF:000001">
    <property type="entry name" value="Non-ribosomal peptide synthetase"/>
    <property type="match status" value="3"/>
</dbReference>
<dbReference type="PANTHER" id="PTHR45527:SF1">
    <property type="entry name" value="FATTY ACID SYNTHASE"/>
    <property type="match status" value="1"/>
</dbReference>
<dbReference type="PANTHER" id="PTHR45527">
    <property type="entry name" value="NONRIBOSOMAL PEPTIDE SYNTHETASE"/>
    <property type="match status" value="1"/>
</dbReference>
<dbReference type="GO" id="GO:0031177">
    <property type="term" value="F:phosphopantetheine binding"/>
    <property type="evidence" value="ECO:0007669"/>
    <property type="project" value="InterPro"/>
</dbReference>
<evidence type="ECO:0000256" key="3">
    <source>
        <dbReference type="ARBA" id="ARBA00022553"/>
    </source>
</evidence>
<dbReference type="Pfam" id="PF00550">
    <property type="entry name" value="PP-binding"/>
    <property type="match status" value="3"/>
</dbReference>
<dbReference type="SUPFAM" id="SSF47336">
    <property type="entry name" value="ACP-like"/>
    <property type="match status" value="3"/>
</dbReference>
<dbReference type="FunFam" id="3.40.50.12780:FF:000012">
    <property type="entry name" value="Non-ribosomal peptide synthetase"/>
    <property type="match status" value="2"/>
</dbReference>
<dbReference type="InterPro" id="IPR045851">
    <property type="entry name" value="AMP-bd_C_sf"/>
</dbReference>
<gene>
    <name evidence="6" type="ORF">HNQ61_000690</name>
</gene>
<dbReference type="RefSeq" id="WP_170031858.1">
    <property type="nucleotide sequence ID" value="NZ_JABDTL010000001.1"/>
</dbReference>
<dbReference type="Gene3D" id="3.30.559.10">
    <property type="entry name" value="Chloramphenicol acetyltransferase-like domain"/>
    <property type="match status" value="3"/>
</dbReference>
<feature type="domain" description="Carrier" evidence="5">
    <location>
        <begin position="996"/>
        <end position="1071"/>
    </location>
</feature>
<dbReference type="EMBL" id="JACHIA010000001">
    <property type="protein sequence ID" value="MBB6069079.1"/>
    <property type="molecule type" value="Genomic_DNA"/>
</dbReference>
<dbReference type="SUPFAM" id="SSF56801">
    <property type="entry name" value="Acetyl-CoA synthetase-like"/>
    <property type="match status" value="3"/>
</dbReference>